<dbReference type="CDD" id="cd17502">
    <property type="entry name" value="MFS_Azr1_MDR_like"/>
    <property type="match status" value="1"/>
</dbReference>
<evidence type="ECO:0000256" key="5">
    <source>
        <dbReference type="ARBA" id="ARBA00022692"/>
    </source>
</evidence>
<feature type="transmembrane region" description="Helical" evidence="8">
    <location>
        <begin position="362"/>
        <end position="385"/>
    </location>
</feature>
<dbReference type="RefSeq" id="WP_155360166.1">
    <property type="nucleotide sequence ID" value="NZ_BAAAHL010000086.1"/>
</dbReference>
<evidence type="ECO:0000256" key="8">
    <source>
        <dbReference type="SAM" id="Phobius"/>
    </source>
</evidence>
<dbReference type="Gene3D" id="1.10.10.10">
    <property type="entry name" value="Winged helix-like DNA-binding domain superfamily/Winged helix DNA-binding domain"/>
    <property type="match status" value="1"/>
</dbReference>
<dbReference type="InterPro" id="IPR036259">
    <property type="entry name" value="MFS_trans_sf"/>
</dbReference>
<dbReference type="SUPFAM" id="SSF103473">
    <property type="entry name" value="MFS general substrate transporter"/>
    <property type="match status" value="1"/>
</dbReference>
<keyword evidence="3" id="KW-0813">Transport</keyword>
<keyword evidence="5 8" id="KW-0812">Transmembrane</keyword>
<dbReference type="GO" id="GO:0022857">
    <property type="term" value="F:transmembrane transporter activity"/>
    <property type="evidence" value="ECO:0007669"/>
    <property type="project" value="InterPro"/>
</dbReference>
<feature type="transmembrane region" description="Helical" evidence="8">
    <location>
        <begin position="102"/>
        <end position="123"/>
    </location>
</feature>
<proteinExistence type="inferred from homology"/>
<dbReference type="PANTHER" id="PTHR23501:SF197">
    <property type="entry name" value="COMD"/>
    <property type="match status" value="1"/>
</dbReference>
<feature type="transmembrane region" description="Helical" evidence="8">
    <location>
        <begin position="77"/>
        <end position="96"/>
    </location>
</feature>
<organism evidence="10 11">
    <name type="scientific">Acrocarpospora macrocephala</name>
    <dbReference type="NCBI Taxonomy" id="150177"/>
    <lineage>
        <taxon>Bacteria</taxon>
        <taxon>Bacillati</taxon>
        <taxon>Actinomycetota</taxon>
        <taxon>Actinomycetes</taxon>
        <taxon>Streptosporangiales</taxon>
        <taxon>Streptosporangiaceae</taxon>
        <taxon>Acrocarpospora</taxon>
    </lineage>
</organism>
<gene>
    <name evidence="10" type="ORF">Amac_086110</name>
</gene>
<feature type="transmembrane region" description="Helical" evidence="8">
    <location>
        <begin position="165"/>
        <end position="186"/>
    </location>
</feature>
<keyword evidence="4" id="KW-1003">Cell membrane</keyword>
<evidence type="ECO:0000256" key="6">
    <source>
        <dbReference type="ARBA" id="ARBA00022989"/>
    </source>
</evidence>
<feature type="transmembrane region" description="Helical" evidence="8">
    <location>
        <begin position="301"/>
        <end position="320"/>
    </location>
</feature>
<feature type="transmembrane region" description="Helical" evidence="8">
    <location>
        <begin position="397"/>
        <end position="417"/>
    </location>
</feature>
<dbReference type="PRINTS" id="PR01036">
    <property type="entry name" value="TCRTETB"/>
</dbReference>
<feature type="transmembrane region" description="Helical" evidence="8">
    <location>
        <begin position="226"/>
        <end position="246"/>
    </location>
</feature>
<evidence type="ECO:0000256" key="7">
    <source>
        <dbReference type="ARBA" id="ARBA00023136"/>
    </source>
</evidence>
<dbReference type="InterPro" id="IPR004638">
    <property type="entry name" value="EmrB-like"/>
</dbReference>
<dbReference type="Proteomes" id="UP000331127">
    <property type="component" value="Unassembled WGS sequence"/>
</dbReference>
<protein>
    <submittedName>
        <fullName evidence="10">EmrB/QacA family drug resistance transporter</fullName>
    </submittedName>
</protein>
<feature type="transmembrane region" description="Helical" evidence="8">
    <location>
        <begin position="135"/>
        <end position="153"/>
    </location>
</feature>
<evidence type="ECO:0000313" key="10">
    <source>
        <dbReference type="EMBL" id="GES15014.1"/>
    </source>
</evidence>
<feature type="transmembrane region" description="Helical" evidence="8">
    <location>
        <begin position="258"/>
        <end position="281"/>
    </location>
</feature>
<feature type="transmembrane region" description="Helical" evidence="8">
    <location>
        <begin position="332"/>
        <end position="350"/>
    </location>
</feature>
<sequence>MEGKVDRGIWVIIGALMLTLLLAALDQTIVSTALPTIVSEFGGLNHLSWVVTAYLLAATVSAPLWGKLGDQYGRKRLFQLAIVIFLGASALCGLAQDLAQLIFFRALQGLGGGGLMALAMAIIGDVVAPRDRGRYQGLFGGVFAFASVVGPLIGGLFVDHLSWRWVFYVNLPIGLVALAAITATLPGRPDRTAHRIDFRGAAVLTAAVTCIVMITTWGGTEQSWDSPVILVLAAAAVALLALFLRVERQAAEPVLPPHLFRIGVFTVCSALGFIAGFAMMGSLAYLPLFLQVVHGVSATTSGLYLLPLMVGMLGMSITTGQLISRTGHYRSFPILGMAVATAGMLLLHTVDEHTSLALCGLYFFVLGAGLGLVMQVLVIAVQNIIDYRNLGVATSSVIFFRSIGGSFGVSVFGSIFASQLAGHLTTALRGQRLPLDFDPTLIQGDPQVLARLPPEAAARILHAFSESITAIFLYAAPIALLGFALAWFLRQVPLRTSISTACSDLGDGYGRPRADSSQAEIERALSRLMRHDPAAVSLYTDLARRAGYSFSAGTTWALCRVAREGRINRAVLAERAGYTPEQGIPYLQPLVDRGLIERAEPQLVITGPGLKAAQRIIGVRRAALARHLDGWDPDANPQLTDLLTRLATETVGCDSEAPG</sequence>
<comment type="caution">
    <text evidence="10">The sequence shown here is derived from an EMBL/GenBank/DDBJ whole genome shotgun (WGS) entry which is preliminary data.</text>
</comment>
<evidence type="ECO:0000256" key="1">
    <source>
        <dbReference type="ARBA" id="ARBA00004651"/>
    </source>
</evidence>
<keyword evidence="7 8" id="KW-0472">Membrane</keyword>
<evidence type="ECO:0000256" key="2">
    <source>
        <dbReference type="ARBA" id="ARBA00007520"/>
    </source>
</evidence>
<comment type="similarity">
    <text evidence="2">Belongs to the major facilitator superfamily. TCR/Tet family.</text>
</comment>
<dbReference type="PROSITE" id="PS50850">
    <property type="entry name" value="MFS"/>
    <property type="match status" value="1"/>
</dbReference>
<dbReference type="GO" id="GO:0005886">
    <property type="term" value="C:plasma membrane"/>
    <property type="evidence" value="ECO:0007669"/>
    <property type="project" value="UniProtKB-SubCell"/>
</dbReference>
<dbReference type="NCBIfam" id="TIGR00711">
    <property type="entry name" value="efflux_EmrB"/>
    <property type="match status" value="1"/>
</dbReference>
<dbReference type="Gene3D" id="1.20.1250.20">
    <property type="entry name" value="MFS general substrate transporter like domains"/>
    <property type="match status" value="1"/>
</dbReference>
<accession>A0A5M3X1I0</accession>
<feature type="transmembrane region" description="Helical" evidence="8">
    <location>
        <begin position="198"/>
        <end position="220"/>
    </location>
</feature>
<dbReference type="InterPro" id="IPR020846">
    <property type="entry name" value="MFS_dom"/>
</dbReference>
<evidence type="ECO:0000256" key="3">
    <source>
        <dbReference type="ARBA" id="ARBA00022448"/>
    </source>
</evidence>
<comment type="subcellular location">
    <subcellularLocation>
        <location evidence="1">Cell membrane</location>
        <topology evidence="1">Multi-pass membrane protein</topology>
    </subcellularLocation>
</comment>
<feature type="transmembrane region" description="Helical" evidence="8">
    <location>
        <begin position="9"/>
        <end position="34"/>
    </location>
</feature>
<feature type="domain" description="Major facilitator superfamily (MFS) profile" evidence="9">
    <location>
        <begin position="12"/>
        <end position="494"/>
    </location>
</feature>
<feature type="transmembrane region" description="Helical" evidence="8">
    <location>
        <begin position="471"/>
        <end position="489"/>
    </location>
</feature>
<evidence type="ECO:0000313" key="11">
    <source>
        <dbReference type="Proteomes" id="UP000331127"/>
    </source>
</evidence>
<keyword evidence="11" id="KW-1185">Reference proteome</keyword>
<dbReference type="InterPro" id="IPR036390">
    <property type="entry name" value="WH_DNA-bd_sf"/>
</dbReference>
<evidence type="ECO:0000256" key="4">
    <source>
        <dbReference type="ARBA" id="ARBA00022475"/>
    </source>
</evidence>
<dbReference type="Gene3D" id="1.20.1720.10">
    <property type="entry name" value="Multidrug resistance protein D"/>
    <property type="match status" value="1"/>
</dbReference>
<dbReference type="AlphaFoldDB" id="A0A5M3X1I0"/>
<dbReference type="EMBL" id="BLAE01000068">
    <property type="protein sequence ID" value="GES15014.1"/>
    <property type="molecule type" value="Genomic_DNA"/>
</dbReference>
<dbReference type="SUPFAM" id="SSF46785">
    <property type="entry name" value="Winged helix' DNA-binding domain"/>
    <property type="match status" value="1"/>
</dbReference>
<dbReference type="InterPro" id="IPR036388">
    <property type="entry name" value="WH-like_DNA-bd_sf"/>
</dbReference>
<dbReference type="PANTHER" id="PTHR23501">
    <property type="entry name" value="MAJOR FACILITATOR SUPERFAMILY"/>
    <property type="match status" value="1"/>
</dbReference>
<name>A0A5M3X1I0_9ACTN</name>
<dbReference type="InterPro" id="IPR011701">
    <property type="entry name" value="MFS"/>
</dbReference>
<feature type="transmembrane region" description="Helical" evidence="8">
    <location>
        <begin position="46"/>
        <end position="65"/>
    </location>
</feature>
<reference evidence="10 11" key="1">
    <citation type="submission" date="2019-10" db="EMBL/GenBank/DDBJ databases">
        <title>Whole genome shotgun sequence of Acrocarpospora macrocephala NBRC 16266.</title>
        <authorList>
            <person name="Ichikawa N."/>
            <person name="Kimura A."/>
            <person name="Kitahashi Y."/>
            <person name="Komaki H."/>
            <person name="Oguchi A."/>
        </authorList>
    </citation>
    <scope>NUCLEOTIDE SEQUENCE [LARGE SCALE GENOMIC DNA]</scope>
    <source>
        <strain evidence="10 11">NBRC 16266</strain>
    </source>
</reference>
<keyword evidence="6 8" id="KW-1133">Transmembrane helix</keyword>
<evidence type="ECO:0000259" key="9">
    <source>
        <dbReference type="PROSITE" id="PS50850"/>
    </source>
</evidence>
<dbReference type="OrthoDB" id="4082704at2"/>
<dbReference type="FunFam" id="1.20.1720.10:FF:000004">
    <property type="entry name" value="EmrB/QacA family drug resistance transporter"/>
    <property type="match status" value="1"/>
</dbReference>
<dbReference type="Pfam" id="PF07690">
    <property type="entry name" value="MFS_1"/>
    <property type="match status" value="1"/>
</dbReference>